<reference evidence="2 3" key="1">
    <citation type="submission" date="2020-08" db="EMBL/GenBank/DDBJ databases">
        <title>Genomic Encyclopedia of Type Strains, Phase IV (KMG-IV): sequencing the most valuable type-strain genomes for metagenomic binning, comparative biology and taxonomic classification.</title>
        <authorList>
            <person name="Goeker M."/>
        </authorList>
    </citation>
    <scope>NUCLEOTIDE SEQUENCE [LARGE SCALE GENOMIC DNA]</scope>
    <source>
        <strain evidence="2 3">DSM 27471</strain>
    </source>
</reference>
<evidence type="ECO:0000256" key="1">
    <source>
        <dbReference type="SAM" id="Phobius"/>
    </source>
</evidence>
<gene>
    <name evidence="2" type="ORF">FHX64_000804</name>
</gene>
<organism evidence="2 3">
    <name type="scientific">Microbacter margulisiae</name>
    <dbReference type="NCBI Taxonomy" id="1350067"/>
    <lineage>
        <taxon>Bacteria</taxon>
        <taxon>Pseudomonadati</taxon>
        <taxon>Bacteroidota</taxon>
        <taxon>Bacteroidia</taxon>
        <taxon>Bacteroidales</taxon>
        <taxon>Porphyromonadaceae</taxon>
        <taxon>Microbacter</taxon>
    </lineage>
</organism>
<evidence type="ECO:0000313" key="2">
    <source>
        <dbReference type="EMBL" id="MBB3186641.1"/>
    </source>
</evidence>
<keyword evidence="1" id="KW-0812">Transmembrane</keyword>
<keyword evidence="1" id="KW-1133">Transmembrane helix</keyword>
<keyword evidence="1" id="KW-0472">Membrane</keyword>
<proteinExistence type="predicted"/>
<name>A0A7W5DPH3_9PORP</name>
<feature type="transmembrane region" description="Helical" evidence="1">
    <location>
        <begin position="7"/>
        <end position="24"/>
    </location>
</feature>
<sequence>MKEFDKILWGFIFSVIGIAFGWMLNQVGQWFRTRQEDKKNLKVVLYNLLETYFIFIRSDFDKFVQKITDKVHSKIPVNEQTPEMKMIMQSIYTRILIDYLKPELIKDLKVIQEGYQDSIKTLATIDPLTAYYLNGKTKVIETFDNIQNLFDNLKEQFPNDKNEIEIGVKQVMETLKPDLFQDTLNDLEMDIRDIAWKINPYVWFKSTRMIKRLKLRLNERLDNEIDELFTKLMPMSGGQ</sequence>
<comment type="caution">
    <text evidence="2">The sequence shown here is derived from an EMBL/GenBank/DDBJ whole genome shotgun (WGS) entry which is preliminary data.</text>
</comment>
<dbReference type="AlphaFoldDB" id="A0A7W5DPH3"/>
<protein>
    <submittedName>
        <fullName evidence="2">Uncharacterized protein</fullName>
    </submittedName>
</protein>
<evidence type="ECO:0000313" key="3">
    <source>
        <dbReference type="Proteomes" id="UP000544222"/>
    </source>
</evidence>
<accession>A0A7W5DPH3</accession>
<dbReference type="RefSeq" id="WP_183412502.1">
    <property type="nucleotide sequence ID" value="NZ_JACHYB010000001.1"/>
</dbReference>
<dbReference type="EMBL" id="JACHYB010000001">
    <property type="protein sequence ID" value="MBB3186641.1"/>
    <property type="molecule type" value="Genomic_DNA"/>
</dbReference>
<dbReference type="Proteomes" id="UP000544222">
    <property type="component" value="Unassembled WGS sequence"/>
</dbReference>
<keyword evidence="3" id="KW-1185">Reference proteome</keyword>